<dbReference type="RefSeq" id="WP_185683705.1">
    <property type="nucleotide sequence ID" value="NZ_JACLAU010000017.1"/>
</dbReference>
<keyword evidence="1" id="KW-0732">Signal</keyword>
<dbReference type="Proteomes" id="UP000520156">
    <property type="component" value="Unassembled WGS sequence"/>
</dbReference>
<accession>A0A7X1KCI9</accession>
<evidence type="ECO:0000313" key="3">
    <source>
        <dbReference type="Proteomes" id="UP000520156"/>
    </source>
</evidence>
<name>A0A7X1KCI9_9SPHN</name>
<protein>
    <recommendedName>
        <fullName evidence="4">Outer membrane assembly lipoprotein YfiO</fullName>
    </recommendedName>
</protein>
<dbReference type="EMBL" id="JACLAU010000017">
    <property type="protein sequence ID" value="MBC2652295.1"/>
    <property type="molecule type" value="Genomic_DNA"/>
</dbReference>
<gene>
    <name evidence="2" type="ORF">H7F49_11300</name>
</gene>
<feature type="chain" id="PRO_5030712585" description="Outer membrane assembly lipoprotein YfiO" evidence="1">
    <location>
        <begin position="28"/>
        <end position="712"/>
    </location>
</feature>
<dbReference type="AlphaFoldDB" id="A0A7X1KCI9"/>
<evidence type="ECO:0000313" key="2">
    <source>
        <dbReference type="EMBL" id="MBC2652295.1"/>
    </source>
</evidence>
<organism evidence="2 3">
    <name type="scientific">Novosphingobium aerophilum</name>
    <dbReference type="NCBI Taxonomy" id="2839843"/>
    <lineage>
        <taxon>Bacteria</taxon>
        <taxon>Pseudomonadati</taxon>
        <taxon>Pseudomonadota</taxon>
        <taxon>Alphaproteobacteria</taxon>
        <taxon>Sphingomonadales</taxon>
        <taxon>Sphingomonadaceae</taxon>
        <taxon>Novosphingobium</taxon>
    </lineage>
</organism>
<evidence type="ECO:0000256" key="1">
    <source>
        <dbReference type="SAM" id="SignalP"/>
    </source>
</evidence>
<proteinExistence type="predicted"/>
<evidence type="ECO:0008006" key="4">
    <source>
        <dbReference type="Google" id="ProtNLM"/>
    </source>
</evidence>
<feature type="signal peptide" evidence="1">
    <location>
        <begin position="1"/>
        <end position="27"/>
    </location>
</feature>
<comment type="caution">
    <text evidence="2">The sequence shown here is derived from an EMBL/GenBank/DDBJ whole genome shotgun (WGS) entry which is preliminary data.</text>
</comment>
<sequence>MPRHANRLLATVATIFAALVPAGMSQASSDYSCSPSWILASSGSDCGDRIYLAPGNDTRVNLLLLLRDRLPAGAGPRVYPKPDYPWQDMGNTFFDWDRLQAGYWPDGGAGYGGWASVCVSLGSGDSDFERAVRANKGLPGAEGTALVAARARLKATCEASDAPKAPWPEGIASAPGRAFLAYLQAADAFYAGHWAEAREGFAGLLPAKGSKVPADPWLAEAALYMVARTDLNAAMAGAFGEWGDFAGPEKVDRVTLLRARGGFLGYIATHPQGLYADSARGLVRRTVWLEGDNAALARLYTALLGSVAPDHEDAGRLVQEIDAKLLFAKDAGSAIEGPVLLAVWDLMRMRQYTQDAGSGRAPLDNGLTLMELQAQAPRFAARPDLFQYLQASHAFAVQKDMKQVLRLLPDDARQPGYGPLAFSRQVLRGLALAALRDPNEAGFWRDLLGGATGLWQRPTVELALAMNLERRGKLGEVFAPGSPITDRTVREILLLHSAGPALLRGAALAADRPGHERDLALFTLLYKQLSRGDYAGFLASRGLVPAGADAKGGLWDLIAAEAIPVGLFTAGETTGPDYACPALTATVATLARSPANPRAQLCLGEFWRLNGFDGFSQPDVAPPSDELGGTPSLFPGKPLSRGTIYAQVMADPAAGADDKAYALYRAVNCYAPSGYNGCGGAEVPVSQRKAWFLRLKRDYPQSRWARKLSYYW</sequence>
<reference evidence="2 3" key="1">
    <citation type="submission" date="2020-08" db="EMBL/GenBank/DDBJ databases">
        <title>The genome sequence of Novosphingobium flavum 4Y4.</title>
        <authorList>
            <person name="Liu Y."/>
        </authorList>
    </citation>
    <scope>NUCLEOTIDE SEQUENCE [LARGE SCALE GENOMIC DNA]</scope>
    <source>
        <strain evidence="2 3">4Y4</strain>
    </source>
</reference>
<keyword evidence="3" id="KW-1185">Reference proteome</keyword>